<dbReference type="CDD" id="cd03244">
    <property type="entry name" value="ABCC_MRP_domain2"/>
    <property type="match status" value="1"/>
</dbReference>
<keyword evidence="8 11" id="KW-1133">Transmembrane helix</keyword>
<dbReference type="GO" id="GO:0140359">
    <property type="term" value="F:ABC-type transporter activity"/>
    <property type="evidence" value="ECO:0007669"/>
    <property type="project" value="InterPro"/>
</dbReference>
<dbReference type="Proteomes" id="UP000887575">
    <property type="component" value="Unassembled WGS sequence"/>
</dbReference>
<evidence type="ECO:0000256" key="3">
    <source>
        <dbReference type="ARBA" id="ARBA00022448"/>
    </source>
</evidence>
<dbReference type="PANTHER" id="PTHR24223:SF415">
    <property type="entry name" value="FI20190P1"/>
    <property type="match status" value="1"/>
</dbReference>
<feature type="region of interest" description="Disordered" evidence="10">
    <location>
        <begin position="705"/>
        <end position="725"/>
    </location>
</feature>
<evidence type="ECO:0000256" key="2">
    <source>
        <dbReference type="ARBA" id="ARBA00009726"/>
    </source>
</evidence>
<sequence>MLILALLALLSGIEIVTKHLKKGVELFELLYNLLVFTSMIMSIVSVWFSARSGHRFNGLIISFSIGALLFEGSFLMQLLLKNGYKFPFWSTIRVLLLTILNISSFQQDQHDENNKACPIDSAGFYSILFISWFTKQISIGNKKSLKMEDLFNLPINAKSEFLRKQWREAWEIEKKNKPKNPSIIWAIHRCHGWHIFFISLLQLASDVARNLTNPLLLKWLLSSIHSPSTPLSFSFLCAIGLFLGSEMKSLLSGYYNHGMLKIAIYIQSIFQNAIFEKSLKLNAEARGKYDVGYLVNLMAVDVERICSFIPFATELVTIPVQLLFSMMFLTWSLGISALGGLFVIISVIIFNILSSRLIKRFQAKQMQLKDERTKMCNEVLNGVKLIKLYAWEEAFERKIHELRTKEVKMIKKINLIGRSVDVINEASAFLVAFVVFGLVVLNTNGENLTPEICLLIIDKKKQFNLFNSFSVVFVALAVFAQLRRPMRVLAQTLLHLVQAKVSQARVESFLMENEILIKKGEEIWTKNEAIKIEKGSFKWSELNGKICLSELNFVVKRGELVGIVGEVGAGKSSLLAAILDEMIQKTGKVTKSGSLSYSPQQPWIINTTIRENILLGKPFNPDLFKRIIQATELQEDLSRFEHGELTELGENGVTLSGGQKARLGLARALYQDCEIVLLDDILSAVDVHRDDQLFRKLLVENKRERKESFSESSGPHEILTPEDDDFVFKNETQNNEMMQKENLETGRVKNSIYLAYLRTLSLSLSILTISSQILGIGMGIWKSLWLAKWTSETTSDQTISRKEIVQRFVGFTGIGLAESLFLLISTLALMIGCERASLRLHSPLLHSILRAPMEFFDTTPIGRILNRLSRDLEVIDSQLPRTLSDLSANFSQLLLSITMMCIAIPEFLIIVIPFLIINYLILRYYISAARQLKRLEGINRSPILAKFRETIQGAASIRAYKMIDREVYAFFHRIDELARCRFLSYTSNRWLGLRLELLCNITVLVVSIFGLIMSKFDAISPSMLGLCISYALNISEVLYFGVRMVSELETQTISVERIEEYSRLPSEKSWRLSTKPPSNWPSKGQITWTDYSLRYRKELPLIIKQITAKTSENEKVAIVGRTGSGKSSLAIGLYRLIESTSGSLTIDGVDISQIGLHDLRENLTIIPQESVLFSGSIRFNLDPFFTHDDDRLWHVLEECQLKTFFANTQEKLDFQIFEGGLNISMGQRQLICLGRALLRKSKILVLDEATASCDPHTDAIVQSIIRRNFKNSTILAIAHRLNTIADYDRIMVLAKGEIVEFDSPQVLLSNKNSHYSQLLRRINRKLKV</sequence>
<evidence type="ECO:0000256" key="7">
    <source>
        <dbReference type="ARBA" id="ARBA00022840"/>
    </source>
</evidence>
<feature type="transmembrane region" description="Helical" evidence="11">
    <location>
        <begin position="893"/>
        <end position="926"/>
    </location>
</feature>
<dbReference type="Gene3D" id="3.40.50.300">
    <property type="entry name" value="P-loop containing nucleotide triphosphate hydrolases"/>
    <property type="match status" value="2"/>
</dbReference>
<evidence type="ECO:0000256" key="5">
    <source>
        <dbReference type="ARBA" id="ARBA00022737"/>
    </source>
</evidence>
<dbReference type="InterPro" id="IPR003593">
    <property type="entry name" value="AAA+_ATPase"/>
</dbReference>
<proteinExistence type="inferred from homology"/>
<feature type="transmembrane region" description="Helical" evidence="11">
    <location>
        <begin position="997"/>
        <end position="1016"/>
    </location>
</feature>
<dbReference type="InterPro" id="IPR017871">
    <property type="entry name" value="ABC_transporter-like_CS"/>
</dbReference>
<name>A0AAF3F6B4_9BILA</name>
<dbReference type="GO" id="GO:0016887">
    <property type="term" value="F:ATP hydrolysis activity"/>
    <property type="evidence" value="ECO:0007669"/>
    <property type="project" value="InterPro"/>
</dbReference>
<dbReference type="PROSITE" id="PS00211">
    <property type="entry name" value="ABC_TRANSPORTER_1"/>
    <property type="match status" value="1"/>
</dbReference>
<evidence type="ECO:0000256" key="10">
    <source>
        <dbReference type="SAM" id="MobiDB-lite"/>
    </source>
</evidence>
<feature type="domain" description="ABC transporter" evidence="12">
    <location>
        <begin position="530"/>
        <end position="755"/>
    </location>
</feature>
<dbReference type="Pfam" id="PF00005">
    <property type="entry name" value="ABC_tran"/>
    <property type="match status" value="2"/>
</dbReference>
<dbReference type="InterPro" id="IPR011527">
    <property type="entry name" value="ABC1_TM_dom"/>
</dbReference>
<dbReference type="InterPro" id="IPR036640">
    <property type="entry name" value="ABC1_TM_sf"/>
</dbReference>
<evidence type="ECO:0000256" key="1">
    <source>
        <dbReference type="ARBA" id="ARBA00004127"/>
    </source>
</evidence>
<feature type="domain" description="ABC transporter" evidence="12">
    <location>
        <begin position="1086"/>
        <end position="1320"/>
    </location>
</feature>
<evidence type="ECO:0000256" key="9">
    <source>
        <dbReference type="ARBA" id="ARBA00023136"/>
    </source>
</evidence>
<accession>A0AAF3F6B4</accession>
<keyword evidence="3" id="KW-0813">Transport</keyword>
<keyword evidence="5" id="KW-0677">Repeat</keyword>
<evidence type="ECO:0000313" key="15">
    <source>
        <dbReference type="WBParaSite" id="MBELARI_LOCUS2444"/>
    </source>
</evidence>
<feature type="domain" description="ABC transmembrane type-1" evidence="13">
    <location>
        <begin position="766"/>
        <end position="1050"/>
    </location>
</feature>
<evidence type="ECO:0000256" key="8">
    <source>
        <dbReference type="ARBA" id="ARBA00022989"/>
    </source>
</evidence>
<dbReference type="SUPFAM" id="SSF52540">
    <property type="entry name" value="P-loop containing nucleoside triphosphate hydrolases"/>
    <property type="match status" value="2"/>
</dbReference>
<evidence type="ECO:0000256" key="6">
    <source>
        <dbReference type="ARBA" id="ARBA00022741"/>
    </source>
</evidence>
<feature type="transmembrane region" description="Helical" evidence="11">
    <location>
        <begin position="60"/>
        <end position="80"/>
    </location>
</feature>
<keyword evidence="4 11" id="KW-0812">Transmembrane</keyword>
<feature type="transmembrane region" description="Helical" evidence="11">
    <location>
        <begin position="463"/>
        <end position="482"/>
    </location>
</feature>
<evidence type="ECO:0000313" key="14">
    <source>
        <dbReference type="Proteomes" id="UP000887575"/>
    </source>
</evidence>
<evidence type="ECO:0000259" key="13">
    <source>
        <dbReference type="PROSITE" id="PS50929"/>
    </source>
</evidence>
<dbReference type="InterPro" id="IPR027417">
    <property type="entry name" value="P-loop_NTPase"/>
</dbReference>
<comment type="similarity">
    <text evidence="2">Belongs to the ABC transporter superfamily. ABCC family. Conjugate transporter (TC 3.A.1.208) subfamily.</text>
</comment>
<dbReference type="FunFam" id="1.20.1560.10:FF:000010">
    <property type="entry name" value="Multidrug resistance-associated ABC transporter"/>
    <property type="match status" value="1"/>
</dbReference>
<dbReference type="Gene3D" id="1.20.1560.10">
    <property type="entry name" value="ABC transporter type 1, transmembrane domain"/>
    <property type="match status" value="2"/>
</dbReference>
<dbReference type="SMART" id="SM00382">
    <property type="entry name" value="AAA"/>
    <property type="match status" value="2"/>
</dbReference>
<dbReference type="SUPFAM" id="SSF90123">
    <property type="entry name" value="ABC transporter transmembrane region"/>
    <property type="match status" value="2"/>
</dbReference>
<keyword evidence="7" id="KW-0067">ATP-binding</keyword>
<feature type="transmembrane region" description="Helical" evidence="11">
    <location>
        <begin position="335"/>
        <end position="358"/>
    </location>
</feature>
<dbReference type="PROSITE" id="PS50893">
    <property type="entry name" value="ABC_TRANSPORTER_2"/>
    <property type="match status" value="2"/>
</dbReference>
<dbReference type="PROSITE" id="PS50929">
    <property type="entry name" value="ABC_TM1F"/>
    <property type="match status" value="2"/>
</dbReference>
<dbReference type="FunFam" id="1.20.1560.10:FF:000006">
    <property type="entry name" value="ATP-binding cassette, sub-family C (CFTR/MRP), member 9"/>
    <property type="match status" value="1"/>
</dbReference>
<dbReference type="Pfam" id="PF00664">
    <property type="entry name" value="ABC_membrane"/>
    <property type="match status" value="2"/>
</dbReference>
<feature type="transmembrane region" description="Helical" evidence="11">
    <location>
        <begin position="29"/>
        <end position="48"/>
    </location>
</feature>
<keyword evidence="14" id="KW-1185">Reference proteome</keyword>
<organism evidence="14 15">
    <name type="scientific">Mesorhabditis belari</name>
    <dbReference type="NCBI Taxonomy" id="2138241"/>
    <lineage>
        <taxon>Eukaryota</taxon>
        <taxon>Metazoa</taxon>
        <taxon>Ecdysozoa</taxon>
        <taxon>Nematoda</taxon>
        <taxon>Chromadorea</taxon>
        <taxon>Rhabditida</taxon>
        <taxon>Rhabditina</taxon>
        <taxon>Rhabditomorpha</taxon>
        <taxon>Rhabditoidea</taxon>
        <taxon>Rhabditidae</taxon>
        <taxon>Mesorhabditinae</taxon>
        <taxon>Mesorhabditis</taxon>
    </lineage>
</organism>
<dbReference type="FunFam" id="3.40.50.300:FF:000074">
    <property type="entry name" value="Multidrug resistance-associated protein 5 isoform 1"/>
    <property type="match status" value="1"/>
</dbReference>
<evidence type="ECO:0000256" key="11">
    <source>
        <dbReference type="SAM" id="Phobius"/>
    </source>
</evidence>
<dbReference type="GO" id="GO:0005524">
    <property type="term" value="F:ATP binding"/>
    <property type="evidence" value="ECO:0007669"/>
    <property type="project" value="UniProtKB-KW"/>
</dbReference>
<evidence type="ECO:0000256" key="4">
    <source>
        <dbReference type="ARBA" id="ARBA00022692"/>
    </source>
</evidence>
<dbReference type="CDD" id="cd18603">
    <property type="entry name" value="ABC_6TM_MRP1_2_3_6_D2_like"/>
    <property type="match status" value="1"/>
</dbReference>
<dbReference type="CDD" id="cd03250">
    <property type="entry name" value="ABCC_MRP_domain1"/>
    <property type="match status" value="1"/>
</dbReference>
<keyword evidence="9 11" id="KW-0472">Membrane</keyword>
<dbReference type="GO" id="GO:0012505">
    <property type="term" value="C:endomembrane system"/>
    <property type="evidence" value="ECO:0007669"/>
    <property type="project" value="UniProtKB-SubCell"/>
</dbReference>
<comment type="subcellular location">
    <subcellularLocation>
        <location evidence="1">Endomembrane system</location>
        <topology evidence="1">Multi-pass membrane protein</topology>
    </subcellularLocation>
</comment>
<dbReference type="InterPro" id="IPR050173">
    <property type="entry name" value="ABC_transporter_C-like"/>
</dbReference>
<dbReference type="WBParaSite" id="MBELARI_LOCUS2444">
    <property type="protein sequence ID" value="MBELARI_LOCUS2444"/>
    <property type="gene ID" value="MBELARI_LOCUS2444"/>
</dbReference>
<evidence type="ECO:0000259" key="12">
    <source>
        <dbReference type="PROSITE" id="PS50893"/>
    </source>
</evidence>
<keyword evidence="6" id="KW-0547">Nucleotide-binding</keyword>
<dbReference type="GO" id="GO:0016020">
    <property type="term" value="C:membrane"/>
    <property type="evidence" value="ECO:0007669"/>
    <property type="project" value="InterPro"/>
</dbReference>
<reference evidence="15" key="1">
    <citation type="submission" date="2024-02" db="UniProtKB">
        <authorList>
            <consortium name="WormBaseParasite"/>
        </authorList>
    </citation>
    <scope>IDENTIFICATION</scope>
</reference>
<dbReference type="InterPro" id="IPR003439">
    <property type="entry name" value="ABC_transporter-like_ATP-bd"/>
</dbReference>
<feature type="transmembrane region" description="Helical" evidence="11">
    <location>
        <begin position="808"/>
        <end position="831"/>
    </location>
</feature>
<protein>
    <submittedName>
        <fullName evidence="15">Uncharacterized protein</fullName>
    </submittedName>
</protein>
<dbReference type="PANTHER" id="PTHR24223">
    <property type="entry name" value="ATP-BINDING CASSETTE SUB-FAMILY C"/>
    <property type="match status" value="1"/>
</dbReference>
<feature type="domain" description="ABC transmembrane type-1" evidence="13">
    <location>
        <begin position="210"/>
        <end position="498"/>
    </location>
</feature>